<dbReference type="GO" id="GO:0007399">
    <property type="term" value="P:nervous system development"/>
    <property type="evidence" value="ECO:0007669"/>
    <property type="project" value="TreeGrafter"/>
</dbReference>
<dbReference type="GO" id="GO:0090090">
    <property type="term" value="P:negative regulation of canonical Wnt signaling pathway"/>
    <property type="evidence" value="ECO:0007669"/>
    <property type="project" value="TreeGrafter"/>
</dbReference>
<feature type="compositionally biased region" description="Polar residues" evidence="1">
    <location>
        <begin position="1"/>
        <end position="16"/>
    </location>
</feature>
<dbReference type="GO" id="GO:0007389">
    <property type="term" value="P:pattern specification process"/>
    <property type="evidence" value="ECO:0007669"/>
    <property type="project" value="TreeGrafter"/>
</dbReference>
<feature type="non-terminal residue" evidence="2">
    <location>
        <position position="158"/>
    </location>
</feature>
<name>S4PF45_9NEOP</name>
<dbReference type="GO" id="GO:0007026">
    <property type="term" value="P:negative regulation of microtubule depolymerization"/>
    <property type="evidence" value="ECO:0007669"/>
    <property type="project" value="TreeGrafter"/>
</dbReference>
<feature type="non-terminal residue" evidence="2">
    <location>
        <position position="1"/>
    </location>
</feature>
<evidence type="ECO:0000313" key="2">
    <source>
        <dbReference type="EMBL" id="JAA89559.1"/>
    </source>
</evidence>
<dbReference type="EMBL" id="GAIX01003001">
    <property type="protein sequence ID" value="JAA89559.1"/>
    <property type="molecule type" value="Transcribed_RNA"/>
</dbReference>
<reference evidence="2" key="1">
    <citation type="journal article" date="2013" name="BMC Genomics">
        <title>Unscrambling butterfly oogenesis.</title>
        <authorList>
            <person name="Carter J.M."/>
            <person name="Baker S.C."/>
            <person name="Pink R."/>
            <person name="Carter D.R."/>
            <person name="Collins A."/>
            <person name="Tomlin J."/>
            <person name="Gibbs M."/>
            <person name="Breuker C.J."/>
        </authorList>
    </citation>
    <scope>NUCLEOTIDE SEQUENCE</scope>
    <source>
        <tissue evidence="2">Ovary</tissue>
    </source>
</reference>
<evidence type="ECO:0000256" key="1">
    <source>
        <dbReference type="SAM" id="MobiDB-lite"/>
    </source>
</evidence>
<dbReference type="GO" id="GO:0008017">
    <property type="term" value="F:microtubule binding"/>
    <property type="evidence" value="ECO:0007669"/>
    <property type="project" value="TreeGrafter"/>
</dbReference>
<protein>
    <submittedName>
        <fullName evidence="2">Adenomatous polyposis coli</fullName>
    </submittedName>
</protein>
<feature type="region of interest" description="Disordered" evidence="1">
    <location>
        <begin position="1"/>
        <end position="40"/>
    </location>
</feature>
<dbReference type="GO" id="GO:0005881">
    <property type="term" value="C:cytoplasmic microtubule"/>
    <property type="evidence" value="ECO:0007669"/>
    <property type="project" value="TreeGrafter"/>
</dbReference>
<dbReference type="GO" id="GO:0001708">
    <property type="term" value="P:cell fate specification"/>
    <property type="evidence" value="ECO:0007669"/>
    <property type="project" value="TreeGrafter"/>
</dbReference>
<dbReference type="GO" id="GO:0008013">
    <property type="term" value="F:beta-catenin binding"/>
    <property type="evidence" value="ECO:0007669"/>
    <property type="project" value="InterPro"/>
</dbReference>
<dbReference type="AlphaFoldDB" id="S4PF45"/>
<organism evidence="2">
    <name type="scientific">Pararge aegeria</name>
    <name type="common">speckled wood butterfly</name>
    <dbReference type="NCBI Taxonomy" id="116150"/>
    <lineage>
        <taxon>Eukaryota</taxon>
        <taxon>Metazoa</taxon>
        <taxon>Ecdysozoa</taxon>
        <taxon>Arthropoda</taxon>
        <taxon>Hexapoda</taxon>
        <taxon>Insecta</taxon>
        <taxon>Pterygota</taxon>
        <taxon>Neoptera</taxon>
        <taxon>Endopterygota</taxon>
        <taxon>Lepidoptera</taxon>
        <taxon>Glossata</taxon>
        <taxon>Ditrysia</taxon>
        <taxon>Papilionoidea</taxon>
        <taxon>Nymphalidae</taxon>
        <taxon>Satyrinae</taxon>
        <taxon>Satyrini</taxon>
        <taxon>Parargina</taxon>
        <taxon>Pararge</taxon>
    </lineage>
</organism>
<dbReference type="GO" id="GO:0016477">
    <property type="term" value="P:cell migration"/>
    <property type="evidence" value="ECO:0007669"/>
    <property type="project" value="TreeGrafter"/>
</dbReference>
<dbReference type="GO" id="GO:0030877">
    <property type="term" value="C:beta-catenin destruction complex"/>
    <property type="evidence" value="ECO:0007669"/>
    <property type="project" value="TreeGrafter"/>
</dbReference>
<accession>S4PF45</accession>
<dbReference type="PANTHER" id="PTHR12607:SF12">
    <property type="entry name" value="APC-LIKE, ISOFORM A-RELATED"/>
    <property type="match status" value="1"/>
</dbReference>
<dbReference type="Pfam" id="PF05923">
    <property type="entry name" value="APC_r"/>
    <property type="match status" value="1"/>
</dbReference>
<feature type="region of interest" description="Disordered" evidence="1">
    <location>
        <begin position="96"/>
        <end position="158"/>
    </location>
</feature>
<dbReference type="PANTHER" id="PTHR12607">
    <property type="entry name" value="ADENOMATOUS POLYPOSIS COLI PROTEIN FAMILY"/>
    <property type="match status" value="1"/>
</dbReference>
<proteinExistence type="predicted"/>
<dbReference type="GO" id="GO:0016342">
    <property type="term" value="C:catenin complex"/>
    <property type="evidence" value="ECO:0007669"/>
    <property type="project" value="TreeGrafter"/>
</dbReference>
<dbReference type="InterPro" id="IPR026818">
    <property type="entry name" value="Apc_fam"/>
</dbReference>
<dbReference type="InterPro" id="IPR009223">
    <property type="entry name" value="APC_rpt"/>
</dbReference>
<dbReference type="GO" id="GO:0016055">
    <property type="term" value="P:Wnt signaling pathway"/>
    <property type="evidence" value="ECO:0007669"/>
    <property type="project" value="InterPro"/>
</dbReference>
<sequence length="158" mass="16643">QGSVISEVSRLTSGCISPSEIPDSPGQSVPLSPRSRHAPVVVRTAPTTPPLAEGRNISVFEERTSQFVVEHTPAQFSANTSLSSLTINDEPKLPLLLEDINKEANSELNSPPPEDLPTSSQEVDISSPPEIPSTNEGNDSKGGDSCGDWESTGGIHSS</sequence>
<reference evidence="2" key="2">
    <citation type="submission" date="2013-05" db="EMBL/GenBank/DDBJ databases">
        <authorList>
            <person name="Carter J.-M."/>
            <person name="Baker S.C."/>
            <person name="Pink R."/>
            <person name="Carter D.R.F."/>
            <person name="Collins A."/>
            <person name="Tomlin J."/>
            <person name="Gibbs M."/>
            <person name="Breuker C.J."/>
        </authorList>
    </citation>
    <scope>NUCLEOTIDE SEQUENCE</scope>
    <source>
        <tissue evidence="2">Ovary</tissue>
    </source>
</reference>